<keyword evidence="1" id="KW-0812">Transmembrane</keyword>
<keyword evidence="1" id="KW-0472">Membrane</keyword>
<dbReference type="Proteomes" id="UP000557307">
    <property type="component" value="Unassembled WGS sequence"/>
</dbReference>
<keyword evidence="3" id="KW-1185">Reference proteome</keyword>
<name>A0A840TUR6_9BACT</name>
<sequence length="48" mass="5658">MTVPKAFAEFATKIRLYSRKLPTYKSYIYEALLMVLLLVMMVLAMVWL</sequence>
<reference evidence="2 3" key="1">
    <citation type="submission" date="2020-08" db="EMBL/GenBank/DDBJ databases">
        <title>Genomic Encyclopedia of Type Strains, Phase IV (KMG-IV): sequencing the most valuable type-strain genomes for metagenomic binning, comparative biology and taxonomic classification.</title>
        <authorList>
            <person name="Goeker M."/>
        </authorList>
    </citation>
    <scope>NUCLEOTIDE SEQUENCE [LARGE SCALE GENOMIC DNA]</scope>
    <source>
        <strain evidence="2 3">DSM 105074</strain>
    </source>
</reference>
<evidence type="ECO:0000313" key="2">
    <source>
        <dbReference type="EMBL" id="MBB5283808.1"/>
    </source>
</evidence>
<gene>
    <name evidence="2" type="ORF">HNQ92_001934</name>
</gene>
<dbReference type="EMBL" id="JACHGF010000002">
    <property type="protein sequence ID" value="MBB5283808.1"/>
    <property type="molecule type" value="Genomic_DNA"/>
</dbReference>
<proteinExistence type="predicted"/>
<evidence type="ECO:0000313" key="3">
    <source>
        <dbReference type="Proteomes" id="UP000557307"/>
    </source>
</evidence>
<evidence type="ECO:0000256" key="1">
    <source>
        <dbReference type="SAM" id="Phobius"/>
    </source>
</evidence>
<feature type="transmembrane region" description="Helical" evidence="1">
    <location>
        <begin position="27"/>
        <end position="47"/>
    </location>
</feature>
<protein>
    <submittedName>
        <fullName evidence="2">Uncharacterized protein</fullName>
    </submittedName>
</protein>
<accession>A0A840TUR6</accession>
<organism evidence="2 3">
    <name type="scientific">Rhabdobacter roseus</name>
    <dbReference type="NCBI Taxonomy" id="1655419"/>
    <lineage>
        <taxon>Bacteria</taxon>
        <taxon>Pseudomonadati</taxon>
        <taxon>Bacteroidota</taxon>
        <taxon>Cytophagia</taxon>
        <taxon>Cytophagales</taxon>
        <taxon>Cytophagaceae</taxon>
        <taxon>Rhabdobacter</taxon>
    </lineage>
</organism>
<keyword evidence="1" id="KW-1133">Transmembrane helix</keyword>
<dbReference type="RefSeq" id="WP_184173501.1">
    <property type="nucleotide sequence ID" value="NZ_JACHGF010000002.1"/>
</dbReference>
<comment type="caution">
    <text evidence="2">The sequence shown here is derived from an EMBL/GenBank/DDBJ whole genome shotgun (WGS) entry which is preliminary data.</text>
</comment>
<dbReference type="AlphaFoldDB" id="A0A840TUR6"/>